<dbReference type="Pfam" id="PF09388">
    <property type="entry name" value="SpoOE-like"/>
    <property type="match status" value="1"/>
</dbReference>
<dbReference type="InterPro" id="IPR037208">
    <property type="entry name" value="Spo0E-like_sf"/>
</dbReference>
<reference evidence="1 2" key="1">
    <citation type="journal article" date="2019" name="Int. J. Syst. Evol. Microbiol.">
        <title>Anaerobacillus alkaliphilus sp. nov., a novel alkaliphilic and moderately halophilic bacterium.</title>
        <authorList>
            <person name="Borsodi A.K."/>
            <person name="Aszalos J.M."/>
            <person name="Bihari P."/>
            <person name="Nagy I."/>
            <person name="Schumann P."/>
            <person name="Sproer C."/>
            <person name="Kovacs A.L."/>
            <person name="Boka K."/>
            <person name="Dobosy P."/>
            <person name="Ovari M."/>
            <person name="Szili-Kovacs T."/>
            <person name="Toth E."/>
        </authorList>
    </citation>
    <scope>NUCLEOTIDE SEQUENCE [LARGE SCALE GENOMIC DNA]</scope>
    <source>
        <strain evidence="1 2">B16-10</strain>
    </source>
</reference>
<dbReference type="Proteomes" id="UP000290649">
    <property type="component" value="Unassembled WGS sequence"/>
</dbReference>
<evidence type="ECO:0000313" key="2">
    <source>
        <dbReference type="Proteomes" id="UP000290649"/>
    </source>
</evidence>
<comment type="caution">
    <text evidence="1">The sequence shown here is derived from an EMBL/GenBank/DDBJ whole genome shotgun (WGS) entry which is preliminary data.</text>
</comment>
<dbReference type="AlphaFoldDB" id="A0A4V1LGH1"/>
<dbReference type="GO" id="GO:0046983">
    <property type="term" value="F:protein dimerization activity"/>
    <property type="evidence" value="ECO:0007669"/>
    <property type="project" value="InterPro"/>
</dbReference>
<dbReference type="EMBL" id="QOUX01000032">
    <property type="protein sequence ID" value="RXJ01644.1"/>
    <property type="molecule type" value="Genomic_DNA"/>
</dbReference>
<name>A0A4V1LGH1_9BACI</name>
<dbReference type="GO" id="GO:0043937">
    <property type="term" value="P:regulation of sporulation"/>
    <property type="evidence" value="ECO:0007669"/>
    <property type="project" value="InterPro"/>
</dbReference>
<proteinExistence type="predicted"/>
<dbReference type="Gene3D" id="4.10.280.10">
    <property type="entry name" value="Helix-loop-helix DNA-binding domain"/>
    <property type="match status" value="1"/>
</dbReference>
<protein>
    <submittedName>
        <fullName evidence="1">Aspartyl-phosphate phosphatase Spo0E family protein</fullName>
    </submittedName>
</protein>
<dbReference type="InterPro" id="IPR018540">
    <property type="entry name" value="Spo0E-like"/>
</dbReference>
<dbReference type="RefSeq" id="WP_129077946.1">
    <property type="nucleotide sequence ID" value="NZ_QOUX01000032.1"/>
</dbReference>
<gene>
    <name evidence="1" type="ORF">DS745_09185</name>
</gene>
<dbReference type="OrthoDB" id="2973859at2"/>
<sequence>MPTSLLIQIEKKRKEMTKKAIKHGFSAAVTVRCSQELDRLLNAFDKTHPKAKKS</sequence>
<dbReference type="InterPro" id="IPR036638">
    <property type="entry name" value="HLH_DNA-bd_sf"/>
</dbReference>
<keyword evidence="2" id="KW-1185">Reference proteome</keyword>
<organism evidence="1 2">
    <name type="scientific">Anaerobacillus alkaliphilus</name>
    <dbReference type="NCBI Taxonomy" id="1548597"/>
    <lineage>
        <taxon>Bacteria</taxon>
        <taxon>Bacillati</taxon>
        <taxon>Bacillota</taxon>
        <taxon>Bacilli</taxon>
        <taxon>Bacillales</taxon>
        <taxon>Bacillaceae</taxon>
        <taxon>Anaerobacillus</taxon>
    </lineage>
</organism>
<evidence type="ECO:0000313" key="1">
    <source>
        <dbReference type="EMBL" id="RXJ01644.1"/>
    </source>
</evidence>
<dbReference type="SUPFAM" id="SSF140500">
    <property type="entry name" value="BAS1536-like"/>
    <property type="match status" value="1"/>
</dbReference>
<accession>A0A4V1LGH1</accession>